<evidence type="ECO:0000313" key="3">
    <source>
        <dbReference type="Proteomes" id="UP000008037"/>
    </source>
</evidence>
<sequence length="79" mass="9287">MEFLRKPAKTAEDMAKQLAPAEEHKENEDTFIQNTRSISLLQRSEPQRVLKELLPFSTSFMKLVIIFYSRSSWPLAETW</sequence>
<evidence type="ECO:0000256" key="1">
    <source>
        <dbReference type="SAM" id="MobiDB-lite"/>
    </source>
</evidence>
<gene>
    <name evidence="2" type="ordered locus">Ngar_c27150</name>
</gene>
<dbReference type="BioCyc" id="CNIT1237085:G1324-2715-MONOMER"/>
<dbReference type="KEGG" id="nga:Ngar_c27150"/>
<keyword evidence="3" id="KW-1185">Reference proteome</keyword>
<dbReference type="HOGENOM" id="CLU_2597866_0_0_2"/>
<feature type="region of interest" description="Disordered" evidence="1">
    <location>
        <begin position="1"/>
        <end position="29"/>
    </location>
</feature>
<protein>
    <submittedName>
        <fullName evidence="2">Uncharacterized protein</fullName>
    </submittedName>
</protein>
<accession>K0IE51</accession>
<organism evidence="2 3">
    <name type="scientific">Nitrososphaera gargensis (strain Ga9.2)</name>
    <dbReference type="NCBI Taxonomy" id="1237085"/>
    <lineage>
        <taxon>Archaea</taxon>
        <taxon>Nitrososphaerota</taxon>
        <taxon>Nitrososphaeria</taxon>
        <taxon>Nitrososphaerales</taxon>
        <taxon>Nitrososphaeraceae</taxon>
        <taxon>Nitrososphaera</taxon>
    </lineage>
</organism>
<evidence type="ECO:0000313" key="2">
    <source>
        <dbReference type="EMBL" id="AFU59636.1"/>
    </source>
</evidence>
<dbReference type="InParanoid" id="K0IE51"/>
<dbReference type="Proteomes" id="UP000008037">
    <property type="component" value="Chromosome"/>
</dbReference>
<reference evidence="2 3" key="1">
    <citation type="journal article" date="2012" name="Environ. Microbiol.">
        <title>The genome of the ammonia-oxidizing Candidatus Nitrososphaera gargensis: insights into metabolic versatility and environmental adaptations.</title>
        <authorList>
            <person name="Spang A."/>
            <person name="Poehlein A."/>
            <person name="Offre P."/>
            <person name="Zumbragel S."/>
            <person name="Haider S."/>
            <person name="Rychlik N."/>
            <person name="Nowka B."/>
            <person name="Schmeisser C."/>
            <person name="Lebedeva E.V."/>
            <person name="Rattei T."/>
            <person name="Bohm C."/>
            <person name="Schmid M."/>
            <person name="Galushko A."/>
            <person name="Hatzenpichler R."/>
            <person name="Weinmaier T."/>
            <person name="Daniel R."/>
            <person name="Schleper C."/>
            <person name="Spieck E."/>
            <person name="Streit W."/>
            <person name="Wagner M."/>
        </authorList>
    </citation>
    <scope>NUCLEOTIDE SEQUENCE [LARGE SCALE GENOMIC DNA]</scope>
    <source>
        <strain evidence="3">Ga9.2</strain>
    </source>
</reference>
<proteinExistence type="predicted"/>
<name>K0IE51_NITGG</name>
<dbReference type="AlphaFoldDB" id="K0IE51"/>
<dbReference type="EMBL" id="CP002408">
    <property type="protein sequence ID" value="AFU59636.1"/>
    <property type="molecule type" value="Genomic_DNA"/>
</dbReference>
<feature type="compositionally biased region" description="Basic and acidic residues" evidence="1">
    <location>
        <begin position="9"/>
        <end position="28"/>
    </location>
</feature>